<dbReference type="RefSeq" id="WP_008104850.1">
    <property type="nucleotide sequence ID" value="NZ_FOSD01000004.1"/>
</dbReference>
<name>A0A1I3WWA7_9GAMM</name>
<protein>
    <submittedName>
        <fullName evidence="3">Glycosyltransferase involved in cell wall bisynthesis</fullName>
    </submittedName>
</protein>
<feature type="domain" description="Glycosyltransferase subfamily 4-like N-terminal" evidence="2">
    <location>
        <begin position="3"/>
        <end position="118"/>
    </location>
</feature>
<dbReference type="Pfam" id="PF00534">
    <property type="entry name" value="Glycos_transf_1"/>
    <property type="match status" value="1"/>
</dbReference>
<organism evidence="3 4">
    <name type="scientific">Candidatus Pantoea symbiotica</name>
    <dbReference type="NCBI Taxonomy" id="1884370"/>
    <lineage>
        <taxon>Bacteria</taxon>
        <taxon>Pseudomonadati</taxon>
        <taxon>Pseudomonadota</taxon>
        <taxon>Gammaproteobacteria</taxon>
        <taxon>Enterobacterales</taxon>
        <taxon>Erwiniaceae</taxon>
        <taxon>Pantoea</taxon>
    </lineage>
</organism>
<evidence type="ECO:0000259" key="2">
    <source>
        <dbReference type="Pfam" id="PF13477"/>
    </source>
</evidence>
<dbReference type="SUPFAM" id="SSF53756">
    <property type="entry name" value="UDP-Glycosyltransferase/glycogen phosphorylase"/>
    <property type="match status" value="1"/>
</dbReference>
<dbReference type="PANTHER" id="PTHR12526">
    <property type="entry name" value="GLYCOSYLTRANSFERASE"/>
    <property type="match status" value="1"/>
</dbReference>
<proteinExistence type="predicted"/>
<dbReference type="PANTHER" id="PTHR12526:SF638">
    <property type="entry name" value="SPORE COAT PROTEIN SA"/>
    <property type="match status" value="1"/>
</dbReference>
<dbReference type="CDD" id="cd03808">
    <property type="entry name" value="GT4_CapM-like"/>
    <property type="match status" value="1"/>
</dbReference>
<reference evidence="3 4" key="1">
    <citation type="submission" date="2016-10" db="EMBL/GenBank/DDBJ databases">
        <authorList>
            <person name="Varghese N."/>
            <person name="Submissions S."/>
        </authorList>
    </citation>
    <scope>NUCLEOTIDE SEQUENCE [LARGE SCALE GENOMIC DNA]</scope>
    <source>
        <strain evidence="3 4">YR512</strain>
    </source>
</reference>
<feature type="domain" description="Glycosyl transferase family 1" evidence="1">
    <location>
        <begin position="189"/>
        <end position="353"/>
    </location>
</feature>
<dbReference type="Proteomes" id="UP000198841">
    <property type="component" value="Unassembled WGS sequence"/>
</dbReference>
<accession>A0A1I3WWA7</accession>
<dbReference type="Pfam" id="PF13477">
    <property type="entry name" value="Glyco_trans_4_2"/>
    <property type="match status" value="1"/>
</dbReference>
<dbReference type="Gene3D" id="3.40.50.2000">
    <property type="entry name" value="Glycogen Phosphorylase B"/>
    <property type="match status" value="2"/>
</dbReference>
<dbReference type="InterPro" id="IPR028098">
    <property type="entry name" value="Glyco_trans_4-like_N"/>
</dbReference>
<gene>
    <name evidence="3" type="ORF">SAMN05518863_104440</name>
</gene>
<sequence>MKKICYLINSDWYFHLHWIDRAREAKNSGFEVFILANFRNEKLVEKLTVEGFKCIDTRIKERSINPIGFILDAIRCYKIIKKIKPDLLISITIKCLVIGGVYSRLTKNRVLLNFVGLGRIFNSRSIIDKVLKILVKPCIKWIIKYEKSYLCFEHEYDKQNLLKEVGFQTERAFVINGAGVDCDVFKIQPEPETKEITILYASRLIKRKGLPDLVQVVSELREELNIKINLKVAGINVPDDPDAISHTAISEWHRNNQIQWLGKSDEIPKLLAACHIVALPSTYPEGVPRILLESFASGRPAITYDIDGCRSLISHKLNGILVRTGDLAEFKERIRELILNKELRLMLGNSARKTAVERYSSKIIINETICLYNNIMSENHNHVRK</sequence>
<dbReference type="EMBL" id="FOSD01000004">
    <property type="protein sequence ID" value="SFK11798.1"/>
    <property type="molecule type" value="Genomic_DNA"/>
</dbReference>
<dbReference type="InterPro" id="IPR001296">
    <property type="entry name" value="Glyco_trans_1"/>
</dbReference>
<evidence type="ECO:0000313" key="4">
    <source>
        <dbReference type="Proteomes" id="UP000198841"/>
    </source>
</evidence>
<evidence type="ECO:0000259" key="1">
    <source>
        <dbReference type="Pfam" id="PF00534"/>
    </source>
</evidence>
<evidence type="ECO:0000313" key="3">
    <source>
        <dbReference type="EMBL" id="SFK11798.1"/>
    </source>
</evidence>
<keyword evidence="4" id="KW-1185">Reference proteome</keyword>
<comment type="caution">
    <text evidence="3">The sequence shown here is derived from an EMBL/GenBank/DDBJ whole genome shotgun (WGS) entry which is preliminary data.</text>
</comment>